<dbReference type="InterPro" id="IPR003156">
    <property type="entry name" value="DHHA1_dom"/>
</dbReference>
<name>A0A1J5FH71_9BACT</name>
<organism evidence="3 4">
    <name type="scientific">Candidatus Kuenenbacteria bacterium CG2_30_39_24</name>
    <dbReference type="NCBI Taxonomy" id="1805236"/>
    <lineage>
        <taxon>Bacteria</taxon>
        <taxon>Candidatus Kueneniibacteriota</taxon>
    </lineage>
</organism>
<dbReference type="AlphaFoldDB" id="A0A1J5FH71"/>
<dbReference type="PANTHER" id="PTHR47618:SF1">
    <property type="entry name" value="BIFUNCTIONAL OLIGORIBONUCLEASE AND PAP PHOSPHATASE NRNA"/>
    <property type="match status" value="1"/>
</dbReference>
<accession>A0A1J5FH71</accession>
<reference evidence="3 4" key="1">
    <citation type="journal article" date="2016" name="Environ. Microbiol.">
        <title>Genomic resolution of a cold subsurface aquifer community provides metabolic insights for novel microbes adapted to high CO concentrations.</title>
        <authorList>
            <person name="Probst A.J."/>
            <person name="Castelle C.J."/>
            <person name="Singh A."/>
            <person name="Brown C.T."/>
            <person name="Anantharaman K."/>
            <person name="Sharon I."/>
            <person name="Hug L.A."/>
            <person name="Burstein D."/>
            <person name="Emerson J.B."/>
            <person name="Thomas B.C."/>
            <person name="Banfield J.F."/>
        </authorList>
    </citation>
    <scope>NUCLEOTIDE SEQUENCE [LARGE SCALE GENOMIC DNA]</scope>
    <source>
        <strain evidence="3">CG2_30_39_24</strain>
    </source>
</reference>
<evidence type="ECO:0000259" key="2">
    <source>
        <dbReference type="Pfam" id="PF02272"/>
    </source>
</evidence>
<dbReference type="Gene3D" id="3.90.1640.10">
    <property type="entry name" value="inorganic pyrophosphatase (n-terminal core)"/>
    <property type="match status" value="1"/>
</dbReference>
<dbReference type="SUPFAM" id="SSF64182">
    <property type="entry name" value="DHH phosphoesterases"/>
    <property type="match status" value="1"/>
</dbReference>
<evidence type="ECO:0000313" key="4">
    <source>
        <dbReference type="Proteomes" id="UP000183922"/>
    </source>
</evidence>
<dbReference type="Pfam" id="PF02272">
    <property type="entry name" value="DHHA1"/>
    <property type="match status" value="1"/>
</dbReference>
<dbReference type="Gene3D" id="3.10.310.30">
    <property type="match status" value="1"/>
</dbReference>
<proteinExistence type="predicted"/>
<sequence length="325" mass="36016">MNFKLETNINEQQIKEAGGLIKDAQKILLVGHKNPDGDTIGCLTAMVAYLKSINKSYAAFSANELPVNLEYLKHSQEIGSDKNIFNHSFDLVICLDTADLKYSGVENELNRLKARGVKIVNIDHHPSNYGAINIVDDQASSTSVILYDILRIWQVVINKDMATSLLAGILVDTMNFMNSATNDKSLGLSAELLQRGAKFNIISRQLYQTKTQDGLKLWSRLLKRLKKNDTLNIAYSVILAEDIGEAGTEETEGMSNFLSNLAEARLSMVIKEIKDGEIRVSMRAIDEQVDVAEMARHFGGGGHKKAAGFTIKGRLEQEGEGWRIV</sequence>
<dbReference type="GO" id="GO:0003676">
    <property type="term" value="F:nucleic acid binding"/>
    <property type="evidence" value="ECO:0007669"/>
    <property type="project" value="InterPro"/>
</dbReference>
<dbReference type="Pfam" id="PF01368">
    <property type="entry name" value="DHH"/>
    <property type="match status" value="1"/>
</dbReference>
<gene>
    <name evidence="3" type="ORF">AUK13_02345</name>
</gene>
<evidence type="ECO:0008006" key="5">
    <source>
        <dbReference type="Google" id="ProtNLM"/>
    </source>
</evidence>
<evidence type="ECO:0000313" key="3">
    <source>
        <dbReference type="EMBL" id="OIP55767.1"/>
    </source>
</evidence>
<protein>
    <recommendedName>
        <fullName evidence="5">DDH domain-containing protein</fullName>
    </recommendedName>
</protein>
<dbReference type="STRING" id="1805236.AUK13_02345"/>
<evidence type="ECO:0000259" key="1">
    <source>
        <dbReference type="Pfam" id="PF01368"/>
    </source>
</evidence>
<dbReference type="InterPro" id="IPR051319">
    <property type="entry name" value="Oligoribo/pAp-PDE_c-di-AMP_PDE"/>
</dbReference>
<feature type="domain" description="DDH" evidence="1">
    <location>
        <begin position="26"/>
        <end position="169"/>
    </location>
</feature>
<dbReference type="Proteomes" id="UP000183922">
    <property type="component" value="Unassembled WGS sequence"/>
</dbReference>
<feature type="domain" description="DHHA1" evidence="2">
    <location>
        <begin position="247"/>
        <end position="313"/>
    </location>
</feature>
<dbReference type="InterPro" id="IPR001667">
    <property type="entry name" value="DDH_dom"/>
</dbReference>
<dbReference type="PANTHER" id="PTHR47618">
    <property type="entry name" value="BIFUNCTIONAL OLIGORIBONUCLEASE AND PAP PHOSPHATASE NRNA"/>
    <property type="match status" value="1"/>
</dbReference>
<comment type="caution">
    <text evidence="3">The sequence shown here is derived from an EMBL/GenBank/DDBJ whole genome shotgun (WGS) entry which is preliminary data.</text>
</comment>
<dbReference type="EMBL" id="MNYR01000036">
    <property type="protein sequence ID" value="OIP55767.1"/>
    <property type="molecule type" value="Genomic_DNA"/>
</dbReference>
<dbReference type="InterPro" id="IPR038763">
    <property type="entry name" value="DHH_sf"/>
</dbReference>